<evidence type="ECO:0000313" key="13">
    <source>
        <dbReference type="Proteomes" id="UP000070457"/>
    </source>
</evidence>
<protein>
    <recommendedName>
        <fullName evidence="2 10">FAD:protein FMN transferase</fullName>
        <ecNumber evidence="1 10">2.7.1.180</ecNumber>
    </recommendedName>
    <alternativeName>
        <fullName evidence="8 10">Flavin transferase</fullName>
    </alternativeName>
</protein>
<dbReference type="EC" id="2.7.1.180" evidence="1 10"/>
<keyword evidence="3 10" id="KW-0285">Flavoprotein</keyword>
<dbReference type="PANTHER" id="PTHR30040:SF2">
    <property type="entry name" value="FAD:PROTEIN FMN TRANSFERASE"/>
    <property type="match status" value="1"/>
</dbReference>
<evidence type="ECO:0000256" key="3">
    <source>
        <dbReference type="ARBA" id="ARBA00022630"/>
    </source>
</evidence>
<dbReference type="STRING" id="1617426.TR69_WS6001001461"/>
<dbReference type="Gene3D" id="3.10.520.10">
    <property type="entry name" value="ApbE-like domains"/>
    <property type="match status" value="1"/>
</dbReference>
<evidence type="ECO:0000256" key="1">
    <source>
        <dbReference type="ARBA" id="ARBA00011955"/>
    </source>
</evidence>
<accession>A0A136LW35</accession>
<dbReference type="Pfam" id="PF02424">
    <property type="entry name" value="ApbE"/>
    <property type="match status" value="1"/>
</dbReference>
<comment type="similarity">
    <text evidence="10">Belongs to the ApbE family.</text>
</comment>
<dbReference type="AlphaFoldDB" id="A0A136LW35"/>
<evidence type="ECO:0000256" key="7">
    <source>
        <dbReference type="ARBA" id="ARBA00022842"/>
    </source>
</evidence>
<dbReference type="SUPFAM" id="SSF143631">
    <property type="entry name" value="ApbE-like"/>
    <property type="match status" value="1"/>
</dbReference>
<keyword evidence="4 10" id="KW-0808">Transferase</keyword>
<comment type="catalytic activity">
    <reaction evidence="9 10">
        <text>L-threonyl-[protein] + FAD = FMN-L-threonyl-[protein] + AMP + H(+)</text>
        <dbReference type="Rhea" id="RHEA:36847"/>
        <dbReference type="Rhea" id="RHEA-COMP:11060"/>
        <dbReference type="Rhea" id="RHEA-COMP:11061"/>
        <dbReference type="ChEBI" id="CHEBI:15378"/>
        <dbReference type="ChEBI" id="CHEBI:30013"/>
        <dbReference type="ChEBI" id="CHEBI:57692"/>
        <dbReference type="ChEBI" id="CHEBI:74257"/>
        <dbReference type="ChEBI" id="CHEBI:456215"/>
        <dbReference type="EC" id="2.7.1.180"/>
    </reaction>
</comment>
<evidence type="ECO:0000256" key="6">
    <source>
        <dbReference type="ARBA" id="ARBA00022827"/>
    </source>
</evidence>
<sequence>MPAATEFTDERVFMNTRIQITLISDRGTVAARTAINDAYTQFDNVVKRFTRFEPSSELSRLNASSGQIFPVSEDLFSLIETMLSVAEKTDGAFDPTIIDLLEMYGFSKEQDYTRMNDPDFLGNIRSYVKDRPSFREIELDRDAMTVRLVRGQRLDLGSIGKGYAIDLAAEKLSGHTGFKINAGGDLRAGGTHADGSPWKLGVVKLGLPNKAISDPELLGYIETEAAALAGSGGWVRRVAWFHHLLNPKSGLPDNTSSQSYVTAASATAADLWSTALFVTGSDGIRLLEKENDIEGMLISSDGSVHSSRGFSLLT</sequence>
<name>A0A136LW35_9BACT</name>
<evidence type="ECO:0000256" key="4">
    <source>
        <dbReference type="ARBA" id="ARBA00022679"/>
    </source>
</evidence>
<feature type="binding site" evidence="11">
    <location>
        <position position="158"/>
    </location>
    <ligand>
        <name>Mg(2+)</name>
        <dbReference type="ChEBI" id="CHEBI:18420"/>
    </ligand>
</feature>
<dbReference type="GO" id="GO:0046872">
    <property type="term" value="F:metal ion binding"/>
    <property type="evidence" value="ECO:0007669"/>
    <property type="project" value="UniProtKB-UniRule"/>
</dbReference>
<dbReference type="EMBL" id="JYNZ01000006">
    <property type="protein sequence ID" value="KXK25855.1"/>
    <property type="molecule type" value="Genomic_DNA"/>
</dbReference>
<evidence type="ECO:0000256" key="8">
    <source>
        <dbReference type="ARBA" id="ARBA00031306"/>
    </source>
</evidence>
<dbReference type="PIRSF" id="PIRSF006268">
    <property type="entry name" value="ApbE"/>
    <property type="match status" value="1"/>
</dbReference>
<gene>
    <name evidence="12" type="primary">apbE_2</name>
    <name evidence="12" type="ORF">TR69_WS6001001461</name>
</gene>
<evidence type="ECO:0000256" key="10">
    <source>
        <dbReference type="PIRNR" id="PIRNR006268"/>
    </source>
</evidence>
<keyword evidence="5 10" id="KW-0479">Metal-binding</keyword>
<organism evidence="12 13">
    <name type="scientific">candidate division WS6 bacterium OLB20</name>
    <dbReference type="NCBI Taxonomy" id="1617426"/>
    <lineage>
        <taxon>Bacteria</taxon>
        <taxon>Candidatus Dojkabacteria</taxon>
    </lineage>
</organism>
<keyword evidence="12" id="KW-0449">Lipoprotein</keyword>
<evidence type="ECO:0000256" key="2">
    <source>
        <dbReference type="ARBA" id="ARBA00016337"/>
    </source>
</evidence>
<dbReference type="InterPro" id="IPR003374">
    <property type="entry name" value="ApbE-like_sf"/>
</dbReference>
<keyword evidence="6 10" id="KW-0274">FAD</keyword>
<comment type="caution">
    <text evidence="12">The sequence shown here is derived from an EMBL/GenBank/DDBJ whole genome shotgun (WGS) entry which is preliminary data.</text>
</comment>
<dbReference type="InterPro" id="IPR024932">
    <property type="entry name" value="ApbE"/>
</dbReference>
<evidence type="ECO:0000313" key="12">
    <source>
        <dbReference type="EMBL" id="KXK25855.1"/>
    </source>
</evidence>
<dbReference type="Proteomes" id="UP000070457">
    <property type="component" value="Unassembled WGS sequence"/>
</dbReference>
<dbReference type="GO" id="GO:0016740">
    <property type="term" value="F:transferase activity"/>
    <property type="evidence" value="ECO:0007669"/>
    <property type="project" value="UniProtKB-UniRule"/>
</dbReference>
<feature type="binding site" evidence="11">
    <location>
        <position position="274"/>
    </location>
    <ligand>
        <name>Mg(2+)</name>
        <dbReference type="ChEBI" id="CHEBI:18420"/>
    </ligand>
</feature>
<keyword evidence="7 10" id="KW-0460">Magnesium</keyword>
<dbReference type="PANTHER" id="PTHR30040">
    <property type="entry name" value="THIAMINE BIOSYNTHESIS LIPOPROTEIN APBE"/>
    <property type="match status" value="1"/>
</dbReference>
<proteinExistence type="inferred from homology"/>
<comment type="cofactor">
    <cofactor evidence="11">
        <name>Mg(2+)</name>
        <dbReference type="ChEBI" id="CHEBI:18420"/>
    </cofactor>
    <cofactor evidence="11">
        <name>Mn(2+)</name>
        <dbReference type="ChEBI" id="CHEBI:29035"/>
    </cofactor>
    <text evidence="11">Magnesium. Can also use manganese.</text>
</comment>
<reference evidence="12 13" key="1">
    <citation type="submission" date="2015-02" db="EMBL/GenBank/DDBJ databases">
        <title>Improved understanding of the partial-nitritation anammox process through 23 genomes representing the majority of the microbial community.</title>
        <authorList>
            <person name="Speth D.R."/>
            <person name="In T Zandt M."/>
            <person name="Guerrero Cruz S."/>
            <person name="Jetten M.S."/>
            <person name="Dutilh B.E."/>
        </authorList>
    </citation>
    <scope>NUCLEOTIDE SEQUENCE [LARGE SCALE GENOMIC DNA]</scope>
    <source>
        <strain evidence="12">OLB20</strain>
    </source>
</reference>
<feature type="binding site" evidence="11">
    <location>
        <position position="270"/>
    </location>
    <ligand>
        <name>Mg(2+)</name>
        <dbReference type="ChEBI" id="CHEBI:18420"/>
    </ligand>
</feature>
<evidence type="ECO:0000256" key="5">
    <source>
        <dbReference type="ARBA" id="ARBA00022723"/>
    </source>
</evidence>
<evidence type="ECO:0000256" key="9">
    <source>
        <dbReference type="ARBA" id="ARBA00048540"/>
    </source>
</evidence>
<evidence type="ECO:0000256" key="11">
    <source>
        <dbReference type="PIRSR" id="PIRSR006268-2"/>
    </source>
</evidence>